<name>A0ACC0DHA0_9PEZI</name>
<reference evidence="1 2" key="1">
    <citation type="journal article" date="2022" name="New Phytol.">
        <title>Ecological generalism drives hyperdiversity of secondary metabolite gene clusters in xylarialean endophytes.</title>
        <authorList>
            <person name="Franco M.E.E."/>
            <person name="Wisecaver J.H."/>
            <person name="Arnold A.E."/>
            <person name="Ju Y.M."/>
            <person name="Slot J.C."/>
            <person name="Ahrendt S."/>
            <person name="Moore L.P."/>
            <person name="Eastman K.E."/>
            <person name="Scott K."/>
            <person name="Konkel Z."/>
            <person name="Mondo S.J."/>
            <person name="Kuo A."/>
            <person name="Hayes R.D."/>
            <person name="Haridas S."/>
            <person name="Andreopoulos B."/>
            <person name="Riley R."/>
            <person name="LaButti K."/>
            <person name="Pangilinan J."/>
            <person name="Lipzen A."/>
            <person name="Amirebrahimi M."/>
            <person name="Yan J."/>
            <person name="Adam C."/>
            <person name="Keymanesh K."/>
            <person name="Ng V."/>
            <person name="Louie K."/>
            <person name="Northen T."/>
            <person name="Drula E."/>
            <person name="Henrissat B."/>
            <person name="Hsieh H.M."/>
            <person name="Youens-Clark K."/>
            <person name="Lutzoni F."/>
            <person name="Miadlikowska J."/>
            <person name="Eastwood D.C."/>
            <person name="Hamelin R.C."/>
            <person name="Grigoriev I.V."/>
            <person name="U'Ren J.M."/>
        </authorList>
    </citation>
    <scope>NUCLEOTIDE SEQUENCE [LARGE SCALE GENOMIC DNA]</scope>
    <source>
        <strain evidence="1 2">ER1909</strain>
    </source>
</reference>
<dbReference type="Proteomes" id="UP001497680">
    <property type="component" value="Unassembled WGS sequence"/>
</dbReference>
<evidence type="ECO:0000313" key="1">
    <source>
        <dbReference type="EMBL" id="KAI6092122.1"/>
    </source>
</evidence>
<protein>
    <submittedName>
        <fullName evidence="1">Uncharacterized protein</fullName>
    </submittedName>
</protein>
<gene>
    <name evidence="1" type="ORF">F4821DRAFT_224946</name>
</gene>
<organism evidence="1 2">
    <name type="scientific">Hypoxylon rubiginosum</name>
    <dbReference type="NCBI Taxonomy" id="110542"/>
    <lineage>
        <taxon>Eukaryota</taxon>
        <taxon>Fungi</taxon>
        <taxon>Dikarya</taxon>
        <taxon>Ascomycota</taxon>
        <taxon>Pezizomycotina</taxon>
        <taxon>Sordariomycetes</taxon>
        <taxon>Xylariomycetidae</taxon>
        <taxon>Xylariales</taxon>
        <taxon>Hypoxylaceae</taxon>
        <taxon>Hypoxylon</taxon>
    </lineage>
</organism>
<dbReference type="EMBL" id="MU394284">
    <property type="protein sequence ID" value="KAI6092122.1"/>
    <property type="molecule type" value="Genomic_DNA"/>
</dbReference>
<keyword evidence="2" id="KW-1185">Reference proteome</keyword>
<sequence length="819" mass="93912">MSTPYICHRCIARLARFRVKPQKHRIQLHTQTAAALTSGSQPLWAPDKEQRQGLAFEDDVLAGDGTDTSRSHPVTNTQRLRNGAFAKVYPRWDGQLKKFIPRRRPLAIDGLPVEGSRDLKRKILGAFGNYNVIYDDLKDFYGLTHEETRQTIAQLGRLLWGWHSLEEAAMRLDLYHDWKSNFKDLSRTTEGSVDSEASSDERIMKTTWQRLDQQKRESLWPQTILSILRTNPGTLPSFIQSTFQSSWCSSYILEDSLYILFRAFDGKEIGPTKQQQLLELVMFLLENSSPRYISLEQMIIQKLVSWLPTAQVLELYEALKAVEHPLHWNTLLHFASRFAQNSIYKVEATQVLQSLQSRRGFDINSPAAASVCTTLLNLKAEDRLPDDEAAPDELFKMLLDIGFHPNLLGLSALMRNFCVRGRVEVAWNIFNLLIQRRIQPDVHVFSILLNGAKNALDIESLQRVVNVIGASKSWSPYLVNDLLGFIYQSNEFHNKSGKLSRIHRKKNCVMTWQLMVQVYTKFYNLAPLQKLILYPLENLLVPDAKKQLPAHLSQVNRLTAALAPLPDRLLMRPDSTTLGLMFEAHLRSIKNPKPLKVYYHHFVQLLRKGDRTIVNLVKDQGNMIYNIFLRDFLQFNTTVKDGLRIVREATLEHRQPGKTPHHPPPSVHTYTILMNGLKNCRHPRGVITTLNTMIKEGIAPNITTWNVVIGTLLKENYVWQAVKVMQHLEQVGLQANDRTVQEISSLSYSKRRWVAKLVEKLGEKRFDFKDQRALAESLLRIWKGKPSQISMKQACTINRQHGEVRESAGEPLLEAASSE</sequence>
<proteinExistence type="predicted"/>
<accession>A0ACC0DHA0</accession>
<evidence type="ECO:0000313" key="2">
    <source>
        <dbReference type="Proteomes" id="UP001497680"/>
    </source>
</evidence>
<comment type="caution">
    <text evidence="1">The sequence shown here is derived from an EMBL/GenBank/DDBJ whole genome shotgun (WGS) entry which is preliminary data.</text>
</comment>